<keyword evidence="2" id="KW-0503">Monooxygenase</keyword>
<keyword evidence="2" id="KW-0560">Oxidoreductase</keyword>
<dbReference type="PANTHER" id="PTHR34474:SF2">
    <property type="entry name" value="SIGNAL TRANSDUCTION PROTEIN TRAP"/>
    <property type="match status" value="1"/>
</dbReference>
<organism evidence="2 3">
    <name type="scientific">Spongiactinospora rosea</name>
    <dbReference type="NCBI Taxonomy" id="2248750"/>
    <lineage>
        <taxon>Bacteria</taxon>
        <taxon>Bacillati</taxon>
        <taxon>Actinomycetota</taxon>
        <taxon>Actinomycetes</taxon>
        <taxon>Streptosporangiales</taxon>
        <taxon>Streptosporangiaceae</taxon>
        <taxon>Spongiactinospora</taxon>
    </lineage>
</organism>
<evidence type="ECO:0000313" key="2">
    <source>
        <dbReference type="EMBL" id="RBQ19776.1"/>
    </source>
</evidence>
<accession>A0A366M0Q4</accession>
<dbReference type="Proteomes" id="UP000253303">
    <property type="component" value="Unassembled WGS sequence"/>
</dbReference>
<dbReference type="PANTHER" id="PTHR34474">
    <property type="entry name" value="SIGNAL TRANSDUCTION PROTEIN TRAP"/>
    <property type="match status" value="1"/>
</dbReference>
<dbReference type="AlphaFoldDB" id="A0A366M0Q4"/>
<sequence>MMDTGPHPGPPVRAVLVFTVRPADTAEFERAWAEVADWAGRWPGCVRQTLCRTDAAEPTYVITSDWVDRAAFRAFERSEEQDTVTAGLRRLRRTARMELHTMIAERSASGPVHVA</sequence>
<dbReference type="Pfam" id="PF03992">
    <property type="entry name" value="ABM"/>
    <property type="match status" value="1"/>
</dbReference>
<feature type="domain" description="ABM" evidence="1">
    <location>
        <begin position="12"/>
        <end position="103"/>
    </location>
</feature>
<gene>
    <name evidence="2" type="ORF">DP939_13775</name>
</gene>
<keyword evidence="3" id="KW-1185">Reference proteome</keyword>
<dbReference type="SUPFAM" id="SSF54909">
    <property type="entry name" value="Dimeric alpha+beta barrel"/>
    <property type="match status" value="1"/>
</dbReference>
<dbReference type="PROSITE" id="PS51725">
    <property type="entry name" value="ABM"/>
    <property type="match status" value="1"/>
</dbReference>
<dbReference type="InterPro" id="IPR011008">
    <property type="entry name" value="Dimeric_a/b-barrel"/>
</dbReference>
<dbReference type="InterPro" id="IPR007138">
    <property type="entry name" value="ABM_dom"/>
</dbReference>
<dbReference type="GO" id="GO:0004497">
    <property type="term" value="F:monooxygenase activity"/>
    <property type="evidence" value="ECO:0007669"/>
    <property type="project" value="UniProtKB-KW"/>
</dbReference>
<name>A0A366M0Q4_9ACTN</name>
<comment type="caution">
    <text evidence="2">The sequence shown here is derived from an EMBL/GenBank/DDBJ whole genome shotgun (WGS) entry which is preliminary data.</text>
</comment>
<evidence type="ECO:0000259" key="1">
    <source>
        <dbReference type="PROSITE" id="PS51725"/>
    </source>
</evidence>
<protein>
    <submittedName>
        <fullName evidence="2">Antibiotic biosynthesis monooxygenase</fullName>
    </submittedName>
</protein>
<reference evidence="2 3" key="1">
    <citation type="submission" date="2018-06" db="EMBL/GenBank/DDBJ databases">
        <title>Sphaerisporangium craniellae sp. nov., isolated from a marine sponge in the South China Sea.</title>
        <authorList>
            <person name="Li L."/>
        </authorList>
    </citation>
    <scope>NUCLEOTIDE SEQUENCE [LARGE SCALE GENOMIC DNA]</scope>
    <source>
        <strain evidence="2 3">LHW63015</strain>
    </source>
</reference>
<dbReference type="OrthoDB" id="3536734at2"/>
<dbReference type="EMBL" id="QMEY01000004">
    <property type="protein sequence ID" value="RBQ19776.1"/>
    <property type="molecule type" value="Genomic_DNA"/>
</dbReference>
<evidence type="ECO:0000313" key="3">
    <source>
        <dbReference type="Proteomes" id="UP000253303"/>
    </source>
</evidence>
<dbReference type="RefSeq" id="WP_113981043.1">
    <property type="nucleotide sequence ID" value="NZ_QMEY01000004.1"/>
</dbReference>
<dbReference type="Gene3D" id="3.30.70.100">
    <property type="match status" value="1"/>
</dbReference>
<dbReference type="InterPro" id="IPR050404">
    <property type="entry name" value="Heme-degrading_MO"/>
</dbReference>
<proteinExistence type="predicted"/>